<keyword evidence="1" id="KW-0507">mRNA processing</keyword>
<evidence type="ECO:0000256" key="4">
    <source>
        <dbReference type="ARBA" id="ARBA00023015"/>
    </source>
</evidence>
<dbReference type="PANTHER" id="PTHR13161">
    <property type="entry name" value="SPLICING FACTOR SUPPRESSOR OF WHITE APRICOT"/>
    <property type="match status" value="1"/>
</dbReference>
<dbReference type="InterPro" id="IPR035967">
    <property type="entry name" value="SWAP/Surp_sf"/>
</dbReference>
<dbReference type="SMART" id="SM00648">
    <property type="entry name" value="SWAP"/>
    <property type="match status" value="2"/>
</dbReference>
<feature type="compositionally biased region" description="Basic and acidic residues" evidence="7">
    <location>
        <begin position="334"/>
        <end position="346"/>
    </location>
</feature>
<keyword evidence="3" id="KW-0694">RNA-binding</keyword>
<feature type="domain" description="SURP motif" evidence="8">
    <location>
        <begin position="431"/>
        <end position="473"/>
    </location>
</feature>
<feature type="region of interest" description="Disordered" evidence="7">
    <location>
        <begin position="177"/>
        <end position="199"/>
    </location>
</feature>
<dbReference type="Gene3D" id="1.10.10.790">
    <property type="entry name" value="Surp module"/>
    <property type="match status" value="2"/>
</dbReference>
<evidence type="ECO:0000256" key="5">
    <source>
        <dbReference type="ARBA" id="ARBA00023163"/>
    </source>
</evidence>
<feature type="region of interest" description="Disordered" evidence="7">
    <location>
        <begin position="1"/>
        <end position="40"/>
    </location>
</feature>
<evidence type="ECO:0000256" key="2">
    <source>
        <dbReference type="ARBA" id="ARBA00022737"/>
    </source>
</evidence>
<dbReference type="GO" id="GO:0000395">
    <property type="term" value="P:mRNA 5'-splice site recognition"/>
    <property type="evidence" value="ECO:0007669"/>
    <property type="project" value="TreeGrafter"/>
</dbReference>
<feature type="region of interest" description="Disordered" evidence="7">
    <location>
        <begin position="324"/>
        <end position="386"/>
    </location>
</feature>
<evidence type="ECO:0000313" key="9">
    <source>
        <dbReference type="EMBL" id="CAG8514090.1"/>
    </source>
</evidence>
<dbReference type="Pfam" id="PF01805">
    <property type="entry name" value="Surp"/>
    <property type="match status" value="2"/>
</dbReference>
<evidence type="ECO:0000256" key="3">
    <source>
        <dbReference type="ARBA" id="ARBA00022884"/>
    </source>
</evidence>
<dbReference type="PANTHER" id="PTHR13161:SF15">
    <property type="entry name" value="SPLICING FACTOR, SUPPRESSOR OF WHITE-APRICOT HOMOLOG"/>
    <property type="match status" value="1"/>
</dbReference>
<dbReference type="InterPro" id="IPR040397">
    <property type="entry name" value="SWAP"/>
</dbReference>
<keyword evidence="2" id="KW-0677">Repeat</keyword>
<evidence type="ECO:0000256" key="1">
    <source>
        <dbReference type="ARBA" id="ARBA00022664"/>
    </source>
</evidence>
<feature type="compositionally biased region" description="Polar residues" evidence="7">
    <location>
        <begin position="9"/>
        <end position="19"/>
    </location>
</feature>
<comment type="caution">
    <text evidence="9">The sequence shown here is derived from an EMBL/GenBank/DDBJ whole genome shotgun (WGS) entry which is preliminary data.</text>
</comment>
<dbReference type="PROSITE" id="PS50128">
    <property type="entry name" value="SURP"/>
    <property type="match status" value="2"/>
</dbReference>
<dbReference type="FunFam" id="1.10.10.790:FF:000002">
    <property type="entry name" value="Splicing factor 3A subunit 1"/>
    <property type="match status" value="1"/>
</dbReference>
<dbReference type="SMART" id="SM01141">
    <property type="entry name" value="DRY_EERY"/>
    <property type="match status" value="1"/>
</dbReference>
<evidence type="ECO:0000259" key="8">
    <source>
        <dbReference type="PROSITE" id="PS50128"/>
    </source>
</evidence>
<dbReference type="SUPFAM" id="SSF109905">
    <property type="entry name" value="Surp module (SWAP domain)"/>
    <property type="match status" value="2"/>
</dbReference>
<dbReference type="GO" id="GO:0003723">
    <property type="term" value="F:RNA binding"/>
    <property type="evidence" value="ECO:0007669"/>
    <property type="project" value="UniProtKB-KW"/>
</dbReference>
<keyword evidence="10" id="KW-1185">Reference proteome</keyword>
<keyword evidence="6" id="KW-0508">mRNA splicing</keyword>
<evidence type="ECO:0000256" key="7">
    <source>
        <dbReference type="SAM" id="MobiDB-lite"/>
    </source>
</evidence>
<organism evidence="9 10">
    <name type="scientific">Paraglomus occultum</name>
    <dbReference type="NCBI Taxonomy" id="144539"/>
    <lineage>
        <taxon>Eukaryota</taxon>
        <taxon>Fungi</taxon>
        <taxon>Fungi incertae sedis</taxon>
        <taxon>Mucoromycota</taxon>
        <taxon>Glomeromycotina</taxon>
        <taxon>Glomeromycetes</taxon>
        <taxon>Paraglomerales</taxon>
        <taxon>Paraglomeraceae</taxon>
        <taxon>Paraglomus</taxon>
    </lineage>
</organism>
<keyword evidence="5" id="KW-0804">Transcription</keyword>
<dbReference type="InterPro" id="IPR000061">
    <property type="entry name" value="Surp"/>
</dbReference>
<evidence type="ECO:0000256" key="6">
    <source>
        <dbReference type="ARBA" id="ARBA00023187"/>
    </source>
</evidence>
<reference evidence="9" key="1">
    <citation type="submission" date="2021-06" db="EMBL/GenBank/DDBJ databases">
        <authorList>
            <person name="Kallberg Y."/>
            <person name="Tangrot J."/>
            <person name="Rosling A."/>
        </authorList>
    </citation>
    <scope>NUCLEOTIDE SEQUENCE</scope>
    <source>
        <strain evidence="9">IA702</strain>
    </source>
</reference>
<proteinExistence type="predicted"/>
<feature type="domain" description="SURP motif" evidence="8">
    <location>
        <begin position="253"/>
        <end position="296"/>
    </location>
</feature>
<feature type="compositionally biased region" description="Basic residues" evidence="7">
    <location>
        <begin position="28"/>
        <end position="40"/>
    </location>
</feature>
<protein>
    <submittedName>
        <fullName evidence="9">1690_t:CDS:1</fullName>
    </submittedName>
</protein>
<sequence>MFFSETLFPENSTQDQGPSTRPDYSARYKSRKNKHQRKKQKLVGELEKEYEDLLIFGYESKVFKDDEMAQKVNTGELLIPWRGETQNVILLDRYDVRNLLDNRGQFRKGVYTLTKTVDEIEEDRLCEEERWADLDSDAEDLYYLEEEERESYIEEKRRQKQRAAEGNEIGYDYSEKVEKENECKEGDEQVPKDENQSATGEAYVAKFTVPEGMATEEKEEHHMNQGALILLYSYDLVNWIAIQVPSDQRIDEIIERTARFLNTSNDAQMEIVIQAKQANNPSFSFLNKDDPLYPYYRHVRVQLRIGLFDYGGSDNEDEVAAAAAAVVEGGEESEEKRNVAEVKSEGEAEDDDEGENEDKKKTEEVAKDENETTKEEEKPETSDDNRTILDALDDYYLEFCATSETSWRSKSRGISKHIGPVVVPPLDVREIIDKTSMYVARCGPGLETKIREKHIYDSKFSFLLPWDQFYPYYKQKIEDERAITDGEWRQEKEQQDTTKFKGWIDLSEQNGVHVS</sequence>
<feature type="compositionally biased region" description="Acidic residues" evidence="7">
    <location>
        <begin position="347"/>
        <end position="356"/>
    </location>
</feature>
<evidence type="ECO:0000313" key="10">
    <source>
        <dbReference type="Proteomes" id="UP000789572"/>
    </source>
</evidence>
<accession>A0A9N9A1X8</accession>
<gene>
    <name evidence="9" type="ORF">POCULU_LOCUS3225</name>
</gene>
<feature type="compositionally biased region" description="Basic and acidic residues" evidence="7">
    <location>
        <begin position="357"/>
        <end position="386"/>
    </location>
</feature>
<dbReference type="EMBL" id="CAJVPJ010000343">
    <property type="protein sequence ID" value="CAG8514090.1"/>
    <property type="molecule type" value="Genomic_DNA"/>
</dbReference>
<keyword evidence="4" id="KW-0805">Transcription regulation</keyword>
<dbReference type="OrthoDB" id="447637at2759"/>
<dbReference type="AlphaFoldDB" id="A0A9N9A1X8"/>
<name>A0A9N9A1X8_9GLOM</name>
<dbReference type="Proteomes" id="UP000789572">
    <property type="component" value="Unassembled WGS sequence"/>
</dbReference>
<dbReference type="Pfam" id="PF09750">
    <property type="entry name" value="DRY_EERY"/>
    <property type="match status" value="1"/>
</dbReference>
<dbReference type="InterPro" id="IPR019147">
    <property type="entry name" value="SWAP_N_domain"/>
</dbReference>
<feature type="compositionally biased region" description="Basic and acidic residues" evidence="7">
    <location>
        <begin position="177"/>
        <end position="195"/>
    </location>
</feature>